<accession>A0A9D4IWU3</accession>
<dbReference type="PANTHER" id="PTHR10133:SF27">
    <property type="entry name" value="DNA POLYMERASE NU"/>
    <property type="match status" value="1"/>
</dbReference>
<dbReference type="SMART" id="SM00482">
    <property type="entry name" value="POLAc"/>
    <property type="match status" value="1"/>
</dbReference>
<comment type="caution">
    <text evidence="3">The sequence shown here is derived from an EMBL/GenBank/DDBJ whole genome shotgun (WGS) entry which is preliminary data.</text>
</comment>
<dbReference type="Gene3D" id="1.10.150.20">
    <property type="entry name" value="5' to 3' exonuclease, C-terminal subdomain"/>
    <property type="match status" value="1"/>
</dbReference>
<dbReference type="EMBL" id="JAIWYP010000008">
    <property type="protein sequence ID" value="KAH3787714.1"/>
    <property type="molecule type" value="Genomic_DNA"/>
</dbReference>
<dbReference type="PRINTS" id="PR00868">
    <property type="entry name" value="DNAPOLI"/>
</dbReference>
<dbReference type="GO" id="GO:0006302">
    <property type="term" value="P:double-strand break repair"/>
    <property type="evidence" value="ECO:0007669"/>
    <property type="project" value="TreeGrafter"/>
</dbReference>
<reference evidence="3" key="2">
    <citation type="submission" date="2020-11" db="EMBL/GenBank/DDBJ databases">
        <authorList>
            <person name="McCartney M.A."/>
            <person name="Auch B."/>
            <person name="Kono T."/>
            <person name="Mallez S."/>
            <person name="Becker A."/>
            <person name="Gohl D.M."/>
            <person name="Silverstein K.A.T."/>
            <person name="Koren S."/>
            <person name="Bechman K.B."/>
            <person name="Herman A."/>
            <person name="Abrahante J.E."/>
            <person name="Garbe J."/>
        </authorList>
    </citation>
    <scope>NUCLEOTIDE SEQUENCE</scope>
    <source>
        <strain evidence="3">Duluth1</strain>
        <tissue evidence="3">Whole animal</tissue>
    </source>
</reference>
<dbReference type="GO" id="GO:0003887">
    <property type="term" value="F:DNA-directed DNA polymerase activity"/>
    <property type="evidence" value="ECO:0007669"/>
    <property type="project" value="InterPro"/>
</dbReference>
<dbReference type="InterPro" id="IPR002298">
    <property type="entry name" value="DNA_polymerase_A"/>
</dbReference>
<feature type="domain" description="DNA-directed DNA polymerase family A palm" evidence="2">
    <location>
        <begin position="2"/>
        <end position="197"/>
    </location>
</feature>
<dbReference type="SUPFAM" id="SSF56672">
    <property type="entry name" value="DNA/RNA polymerases"/>
    <property type="match status" value="1"/>
</dbReference>
<dbReference type="GO" id="GO:0003677">
    <property type="term" value="F:DNA binding"/>
    <property type="evidence" value="ECO:0007669"/>
    <property type="project" value="InterPro"/>
</dbReference>
<keyword evidence="4" id="KW-1185">Reference proteome</keyword>
<protein>
    <recommendedName>
        <fullName evidence="2">DNA-directed DNA polymerase family A palm domain-containing protein</fullName>
    </recommendedName>
</protein>
<sequence>MYSLKLDFQQIELRLLGHLSNDEALIRLFSDPDIPDIFNALTAQWLGKSVETVSSAEREQTKRVVYSIMYGVGREKLAEYLKISVDNAKAIMASFLVKFPAVGNFTKSCVDFCHKNGYTLSLLKRRRLFPNIHSNNYTLRAQTERQCVNFCVQGSAADICKVAMLGVEDVLRENSHLNARLLVQIHDELLVEVADNHLSAVIDLVKSVMEERELLTSFGVRLRIPIPVSISTGKKWGHMVPVQQDDSKC</sequence>
<dbReference type="Proteomes" id="UP000828390">
    <property type="component" value="Unassembled WGS sequence"/>
</dbReference>
<dbReference type="InterPro" id="IPR043502">
    <property type="entry name" value="DNA/RNA_pol_sf"/>
</dbReference>
<organism evidence="3 4">
    <name type="scientific">Dreissena polymorpha</name>
    <name type="common">Zebra mussel</name>
    <name type="synonym">Mytilus polymorpha</name>
    <dbReference type="NCBI Taxonomy" id="45954"/>
    <lineage>
        <taxon>Eukaryota</taxon>
        <taxon>Metazoa</taxon>
        <taxon>Spiralia</taxon>
        <taxon>Lophotrochozoa</taxon>
        <taxon>Mollusca</taxon>
        <taxon>Bivalvia</taxon>
        <taxon>Autobranchia</taxon>
        <taxon>Heteroconchia</taxon>
        <taxon>Euheterodonta</taxon>
        <taxon>Imparidentia</taxon>
        <taxon>Neoheterodontei</taxon>
        <taxon>Myida</taxon>
        <taxon>Dreissenoidea</taxon>
        <taxon>Dreissenidae</taxon>
        <taxon>Dreissena</taxon>
    </lineage>
</organism>
<gene>
    <name evidence="3" type="ORF">DPMN_165841</name>
</gene>
<dbReference type="Gene3D" id="3.30.70.370">
    <property type="match status" value="1"/>
</dbReference>
<dbReference type="FunFam" id="1.10.150.20:FF:000002">
    <property type="entry name" value="DNA polymerase I"/>
    <property type="match status" value="1"/>
</dbReference>
<dbReference type="InterPro" id="IPR001098">
    <property type="entry name" value="DNA-dir_DNA_pol_A_palm_dom"/>
</dbReference>
<name>A0A9D4IWU3_DREPO</name>
<evidence type="ECO:0000256" key="1">
    <source>
        <dbReference type="ARBA" id="ARBA00022705"/>
    </source>
</evidence>
<evidence type="ECO:0000313" key="4">
    <source>
        <dbReference type="Proteomes" id="UP000828390"/>
    </source>
</evidence>
<dbReference type="AlphaFoldDB" id="A0A9D4IWU3"/>
<proteinExistence type="predicted"/>
<dbReference type="PANTHER" id="PTHR10133">
    <property type="entry name" value="DNA POLYMERASE I"/>
    <property type="match status" value="1"/>
</dbReference>
<evidence type="ECO:0000313" key="3">
    <source>
        <dbReference type="EMBL" id="KAH3787714.1"/>
    </source>
</evidence>
<evidence type="ECO:0000259" key="2">
    <source>
        <dbReference type="SMART" id="SM00482"/>
    </source>
</evidence>
<keyword evidence="1" id="KW-0235">DNA replication</keyword>
<reference evidence="3" key="1">
    <citation type="journal article" date="2019" name="bioRxiv">
        <title>The Genome of the Zebra Mussel, Dreissena polymorpha: A Resource for Invasive Species Research.</title>
        <authorList>
            <person name="McCartney M.A."/>
            <person name="Auch B."/>
            <person name="Kono T."/>
            <person name="Mallez S."/>
            <person name="Zhang Y."/>
            <person name="Obille A."/>
            <person name="Becker A."/>
            <person name="Abrahante J.E."/>
            <person name="Garbe J."/>
            <person name="Badalamenti J.P."/>
            <person name="Herman A."/>
            <person name="Mangelson H."/>
            <person name="Liachko I."/>
            <person name="Sullivan S."/>
            <person name="Sone E.D."/>
            <person name="Koren S."/>
            <person name="Silverstein K.A.T."/>
            <person name="Beckman K.B."/>
            <person name="Gohl D.M."/>
        </authorList>
    </citation>
    <scope>NUCLEOTIDE SEQUENCE</scope>
    <source>
        <strain evidence="3">Duluth1</strain>
        <tissue evidence="3">Whole animal</tissue>
    </source>
</reference>
<dbReference type="Pfam" id="PF00476">
    <property type="entry name" value="DNA_pol_A"/>
    <property type="match status" value="1"/>
</dbReference>
<dbReference type="GO" id="GO:0006261">
    <property type="term" value="P:DNA-templated DNA replication"/>
    <property type="evidence" value="ECO:0007669"/>
    <property type="project" value="InterPro"/>
</dbReference>